<feature type="region of interest" description="Disordered" evidence="1">
    <location>
        <begin position="30"/>
        <end position="59"/>
    </location>
</feature>
<evidence type="ECO:0000256" key="2">
    <source>
        <dbReference type="SAM" id="SignalP"/>
    </source>
</evidence>
<name>A0A540WD66_9ACTN</name>
<keyword evidence="4" id="KW-1185">Reference proteome</keyword>
<sequence>MPTARSRAGSALKRLLLTGLTLGVATAGLSGTAGAQPQPTTPASSTTAATSPDTHPAAEGWQQIDGTWVQLGATRPNAMPNADTFAKQKAAKAAAANASGKVITHNNYDLQMTYRGGQDSIGVTTGSPKVYLIYWGSQWGTKGTDPATGDTTFTGDPDQAAPYQQEFFKGLGSSTDTWSKVMTQYCEGIAPGADSCPAGANHVGFPQAGQTLAGVWYDNAAPSPQAATEPQIAAEVLAAAKHFGNGDPNQNRNVQYIINTPQGEDSDKWKELGYCAWHTFMRTPSAGTLAYTLMPYLTDVGPCGTNWINPGPRGRLDGYGIIGGHEYAETITDQNPVGAWTDATGQENGDKCSWIPVGTNGGMFNLKLSTGNFPVQTTWSNYDHLCMGDDPLVTNSPLLVTQPCEQTVTSGKPVDIPVLASDAAGRPVRYSAKGLPSGLKINATTGHITGTTTSTGWKSITVTGQDDQGNSQSQTFKAGFFKGPQLGCTAIEQLNDAGFENGTSDHGVWNASGYNIITPSSAHQPHSGMKYAWLGQNTATDDSITQWVETTPGYSKEHLSFWLNITGNTPGTTAAAGPPVDTLALELYDQWSGNYLGTVRTWNNQNTTSGYQLQQLDLTPFVSPEFGSTVGIKLVAHETSGKTAFLIDDASVKLY</sequence>
<dbReference type="InterPro" id="IPR013783">
    <property type="entry name" value="Ig-like_fold"/>
</dbReference>
<dbReference type="SUPFAM" id="SSF49313">
    <property type="entry name" value="Cadherin-like"/>
    <property type="match status" value="1"/>
</dbReference>
<dbReference type="AlphaFoldDB" id="A0A540WD66"/>
<keyword evidence="2" id="KW-0732">Signal</keyword>
<evidence type="ECO:0000313" key="4">
    <source>
        <dbReference type="Proteomes" id="UP000319103"/>
    </source>
</evidence>
<dbReference type="EMBL" id="VIGB01000003">
    <property type="protein sequence ID" value="TQF06985.1"/>
    <property type="molecule type" value="Genomic_DNA"/>
</dbReference>
<evidence type="ECO:0000256" key="1">
    <source>
        <dbReference type="SAM" id="MobiDB-lite"/>
    </source>
</evidence>
<dbReference type="Gene3D" id="2.60.120.260">
    <property type="entry name" value="Galactose-binding domain-like"/>
    <property type="match status" value="1"/>
</dbReference>
<comment type="caution">
    <text evidence="3">The sequence shown here is derived from an EMBL/GenBank/DDBJ whole genome shotgun (WGS) entry which is preliminary data.</text>
</comment>
<evidence type="ECO:0000313" key="3">
    <source>
        <dbReference type="EMBL" id="TQF06985.1"/>
    </source>
</evidence>
<dbReference type="Pfam" id="PF05345">
    <property type="entry name" value="He_PIG"/>
    <property type="match status" value="1"/>
</dbReference>
<dbReference type="GO" id="GO:0005509">
    <property type="term" value="F:calcium ion binding"/>
    <property type="evidence" value="ECO:0007669"/>
    <property type="project" value="InterPro"/>
</dbReference>
<dbReference type="GO" id="GO:0005975">
    <property type="term" value="P:carbohydrate metabolic process"/>
    <property type="evidence" value="ECO:0007669"/>
    <property type="project" value="UniProtKB-ARBA"/>
</dbReference>
<proteinExistence type="predicted"/>
<reference evidence="3 4" key="1">
    <citation type="submission" date="2019-06" db="EMBL/GenBank/DDBJ databases">
        <title>Description of Kitasatospora acidophila sp. nov. isolated from pine grove soil, and reclassification of Streptomyces novaecaesareae to Kitasatospora novaeceasareae comb. nov.</title>
        <authorList>
            <person name="Kim M.J."/>
        </authorList>
    </citation>
    <scope>NUCLEOTIDE SEQUENCE [LARGE SCALE GENOMIC DNA]</scope>
    <source>
        <strain evidence="3 4">MMS16-CNU292</strain>
    </source>
</reference>
<feature type="chain" id="PRO_5022129031" evidence="2">
    <location>
        <begin position="36"/>
        <end position="655"/>
    </location>
</feature>
<dbReference type="Proteomes" id="UP000319103">
    <property type="component" value="Unassembled WGS sequence"/>
</dbReference>
<organism evidence="3 4">
    <name type="scientific">Kitasatospora acidiphila</name>
    <dbReference type="NCBI Taxonomy" id="2567942"/>
    <lineage>
        <taxon>Bacteria</taxon>
        <taxon>Bacillati</taxon>
        <taxon>Actinomycetota</taxon>
        <taxon>Actinomycetes</taxon>
        <taxon>Kitasatosporales</taxon>
        <taxon>Streptomycetaceae</taxon>
        <taxon>Kitasatospora</taxon>
    </lineage>
</organism>
<dbReference type="GO" id="GO:0016020">
    <property type="term" value="C:membrane"/>
    <property type="evidence" value="ECO:0007669"/>
    <property type="project" value="InterPro"/>
</dbReference>
<feature type="compositionally biased region" description="Low complexity" evidence="1">
    <location>
        <begin position="30"/>
        <end position="58"/>
    </location>
</feature>
<accession>A0A540WD66</accession>
<dbReference type="Gene3D" id="2.60.40.10">
    <property type="entry name" value="Immunoglobulins"/>
    <property type="match status" value="1"/>
</dbReference>
<dbReference type="InterPro" id="IPR015919">
    <property type="entry name" value="Cadherin-like_sf"/>
</dbReference>
<dbReference type="OrthoDB" id="345880at2"/>
<gene>
    <name evidence="3" type="ORF">E6W39_38370</name>
</gene>
<protein>
    <submittedName>
        <fullName evidence="3">Uncharacterized protein</fullName>
    </submittedName>
</protein>
<dbReference type="RefSeq" id="WP_141637390.1">
    <property type="nucleotide sequence ID" value="NZ_VIGB01000003.1"/>
</dbReference>
<feature type="signal peptide" evidence="2">
    <location>
        <begin position="1"/>
        <end position="35"/>
    </location>
</feature>